<comment type="similarity">
    <text evidence="1">Belongs to the paxM FAD-dependent monooxygenase family.</text>
</comment>
<evidence type="ECO:0000256" key="2">
    <source>
        <dbReference type="ARBA" id="ARBA00022630"/>
    </source>
</evidence>
<comment type="caution">
    <text evidence="7">The sequence shown here is derived from an EMBL/GenBank/DDBJ whole genome shotgun (WGS) entry which is preliminary data.</text>
</comment>
<evidence type="ECO:0000313" key="8">
    <source>
        <dbReference type="Proteomes" id="UP000193144"/>
    </source>
</evidence>
<dbReference type="AlphaFoldDB" id="A0A1Y1Z350"/>
<dbReference type="SUPFAM" id="SSF54373">
    <property type="entry name" value="FAD-linked reductases, C-terminal domain"/>
    <property type="match status" value="1"/>
</dbReference>
<evidence type="ECO:0000256" key="4">
    <source>
        <dbReference type="ARBA" id="ARBA00023002"/>
    </source>
</evidence>
<organism evidence="7 8">
    <name type="scientific">Clohesyomyces aquaticus</name>
    <dbReference type="NCBI Taxonomy" id="1231657"/>
    <lineage>
        <taxon>Eukaryota</taxon>
        <taxon>Fungi</taxon>
        <taxon>Dikarya</taxon>
        <taxon>Ascomycota</taxon>
        <taxon>Pezizomycotina</taxon>
        <taxon>Dothideomycetes</taxon>
        <taxon>Pleosporomycetidae</taxon>
        <taxon>Pleosporales</taxon>
        <taxon>Lindgomycetaceae</taxon>
        <taxon>Clohesyomyces</taxon>
    </lineage>
</organism>
<dbReference type="Gene3D" id="3.50.50.60">
    <property type="entry name" value="FAD/NAD(P)-binding domain"/>
    <property type="match status" value="1"/>
</dbReference>
<dbReference type="Pfam" id="PF01494">
    <property type="entry name" value="FAD_binding_3"/>
    <property type="match status" value="1"/>
</dbReference>
<dbReference type="InterPro" id="IPR050493">
    <property type="entry name" value="FAD-dep_Monooxygenase_BioMet"/>
</dbReference>
<gene>
    <name evidence="7" type="ORF">BCR34DRAFT_627099</name>
</gene>
<dbReference type="PANTHER" id="PTHR13789">
    <property type="entry name" value="MONOOXYGENASE"/>
    <property type="match status" value="1"/>
</dbReference>
<evidence type="ECO:0000256" key="1">
    <source>
        <dbReference type="ARBA" id="ARBA00007992"/>
    </source>
</evidence>
<dbReference type="GO" id="GO:0004497">
    <property type="term" value="F:monooxygenase activity"/>
    <property type="evidence" value="ECO:0007669"/>
    <property type="project" value="UniProtKB-KW"/>
</dbReference>
<dbReference type="GO" id="GO:0071949">
    <property type="term" value="F:FAD binding"/>
    <property type="evidence" value="ECO:0007669"/>
    <property type="project" value="InterPro"/>
</dbReference>
<evidence type="ECO:0000256" key="5">
    <source>
        <dbReference type="ARBA" id="ARBA00023033"/>
    </source>
</evidence>
<keyword evidence="3" id="KW-0274">FAD</keyword>
<dbReference type="PANTHER" id="PTHR13789:SF172">
    <property type="entry name" value="HYDROXYLASE, PUTATIVE (AFU_ORTHOLOGUE AFUA_1G12410)-RELATED"/>
    <property type="match status" value="1"/>
</dbReference>
<proteinExistence type="inferred from homology"/>
<dbReference type="OrthoDB" id="1047367at2759"/>
<dbReference type="InterPro" id="IPR036188">
    <property type="entry name" value="FAD/NAD-bd_sf"/>
</dbReference>
<keyword evidence="4" id="KW-0560">Oxidoreductase</keyword>
<evidence type="ECO:0000256" key="3">
    <source>
        <dbReference type="ARBA" id="ARBA00022827"/>
    </source>
</evidence>
<sequence length="369" mass="41462">MIYERADFAREVGASISCAANGTRWLEEWGVNIELGDPVILKQLISRDWKTGEPASVYDLHNYKGKWGCNYYMFHRAVGQRGQGTPAKLKVNHKAKDVNLDTGEITFEDGTTAKHDVIIGADGIGSTIRNVLGIKVEKVPASWSCLHTNVDTEEAVKLGLVDYSKNSAIEYWGGYENPAHYKIVLSPCNGGKLLSYYCFFSREAGDFQNQSWDEAATLPELLAPYPDLDRQVFKHLEIGYEIRPWRLWKHDPYPYWQKGLACVIGDAAHPAIEDAGALGTIFSKKNFNGDIREALEVYEEVRKPRGTKVQAASSRASENIHERMGFSSNKDNPLSLRINEEKRLTIDEMNTYDMHADVAAKLAARRGKN</sequence>
<dbReference type="EMBL" id="MCFA01000137">
    <property type="protein sequence ID" value="ORY04275.1"/>
    <property type="molecule type" value="Genomic_DNA"/>
</dbReference>
<evidence type="ECO:0000313" key="7">
    <source>
        <dbReference type="EMBL" id="ORY04275.1"/>
    </source>
</evidence>
<accession>A0A1Y1Z350</accession>
<name>A0A1Y1Z350_9PLEO</name>
<keyword evidence="5" id="KW-0503">Monooxygenase</keyword>
<dbReference type="SUPFAM" id="SSF51905">
    <property type="entry name" value="FAD/NAD(P)-binding domain"/>
    <property type="match status" value="1"/>
</dbReference>
<keyword evidence="8" id="KW-1185">Reference proteome</keyword>
<protein>
    <submittedName>
        <fullName evidence="7">Putative salicylate hydroxylase</fullName>
    </submittedName>
</protein>
<keyword evidence="2" id="KW-0285">Flavoprotein</keyword>
<evidence type="ECO:0000259" key="6">
    <source>
        <dbReference type="Pfam" id="PF01494"/>
    </source>
</evidence>
<dbReference type="InterPro" id="IPR002938">
    <property type="entry name" value="FAD-bd"/>
</dbReference>
<dbReference type="STRING" id="1231657.A0A1Y1Z350"/>
<dbReference type="Proteomes" id="UP000193144">
    <property type="component" value="Unassembled WGS sequence"/>
</dbReference>
<reference evidence="7 8" key="1">
    <citation type="submission" date="2016-07" db="EMBL/GenBank/DDBJ databases">
        <title>Pervasive Adenine N6-methylation of Active Genes in Fungi.</title>
        <authorList>
            <consortium name="DOE Joint Genome Institute"/>
            <person name="Mondo S.J."/>
            <person name="Dannebaum R.O."/>
            <person name="Kuo R.C."/>
            <person name="Labutti K."/>
            <person name="Haridas S."/>
            <person name="Kuo A."/>
            <person name="Salamov A."/>
            <person name="Ahrendt S.R."/>
            <person name="Lipzen A."/>
            <person name="Sullivan W."/>
            <person name="Andreopoulos W.B."/>
            <person name="Clum A."/>
            <person name="Lindquist E."/>
            <person name="Daum C."/>
            <person name="Ramamoorthy G.K."/>
            <person name="Gryganskyi A."/>
            <person name="Culley D."/>
            <person name="Magnuson J.K."/>
            <person name="James T.Y."/>
            <person name="O'Malley M.A."/>
            <person name="Stajich J.E."/>
            <person name="Spatafora J.W."/>
            <person name="Visel A."/>
            <person name="Grigoriev I.V."/>
        </authorList>
    </citation>
    <scope>NUCLEOTIDE SEQUENCE [LARGE SCALE GENOMIC DNA]</scope>
    <source>
        <strain evidence="7 8">CBS 115471</strain>
    </source>
</reference>
<feature type="domain" description="FAD-binding" evidence="6">
    <location>
        <begin position="112"/>
        <end position="270"/>
    </location>
</feature>